<dbReference type="InterPro" id="IPR000160">
    <property type="entry name" value="GGDEF_dom"/>
</dbReference>
<dbReference type="InterPro" id="IPR029787">
    <property type="entry name" value="Nucleotide_cyclase"/>
</dbReference>
<evidence type="ECO:0000256" key="3">
    <source>
        <dbReference type="ARBA" id="ARBA00023293"/>
    </source>
</evidence>
<dbReference type="Gene3D" id="3.20.20.450">
    <property type="entry name" value="EAL domain"/>
    <property type="match status" value="1"/>
</dbReference>
<keyword evidence="4" id="KW-0175">Coiled coil</keyword>
<evidence type="ECO:0000256" key="4">
    <source>
        <dbReference type="SAM" id="Coils"/>
    </source>
</evidence>
<dbReference type="PANTHER" id="PTHR44757">
    <property type="entry name" value="DIGUANYLATE CYCLASE DGCP"/>
    <property type="match status" value="1"/>
</dbReference>
<dbReference type="Gene3D" id="3.30.450.20">
    <property type="entry name" value="PAS domain"/>
    <property type="match status" value="1"/>
</dbReference>
<dbReference type="InterPro" id="IPR035965">
    <property type="entry name" value="PAS-like_dom_sf"/>
</dbReference>
<dbReference type="InterPro" id="IPR042463">
    <property type="entry name" value="HNOB_dom_associated_sf"/>
</dbReference>
<dbReference type="Gene3D" id="3.30.450.260">
    <property type="entry name" value="Haem NO binding associated domain"/>
    <property type="match status" value="1"/>
</dbReference>
<dbReference type="InterPro" id="IPR013656">
    <property type="entry name" value="PAS_4"/>
</dbReference>
<evidence type="ECO:0000256" key="1">
    <source>
        <dbReference type="ARBA" id="ARBA00012202"/>
    </source>
</evidence>
<name>A0A6J4H175_9ACTN</name>
<organism evidence="7">
    <name type="scientific">uncultured Blastococcus sp</name>
    <dbReference type="NCBI Taxonomy" id="217144"/>
    <lineage>
        <taxon>Bacteria</taxon>
        <taxon>Bacillati</taxon>
        <taxon>Actinomycetota</taxon>
        <taxon>Actinomycetes</taxon>
        <taxon>Geodermatophilales</taxon>
        <taxon>Geodermatophilaceae</taxon>
        <taxon>Blastococcus</taxon>
        <taxon>environmental samples</taxon>
    </lineage>
</organism>
<dbReference type="PANTHER" id="PTHR44757:SF2">
    <property type="entry name" value="BIOFILM ARCHITECTURE MAINTENANCE PROTEIN MBAA"/>
    <property type="match status" value="1"/>
</dbReference>
<dbReference type="InterPro" id="IPR035919">
    <property type="entry name" value="EAL_sf"/>
</dbReference>
<sequence length="689" mass="73164">MTLLAEGTSSAAEAALPELLAAAFPFHLAVDGAGRVVAVGPSLLRAAPGLTIGNEVGDHLEVLAPIGLQLRPDALTGHERSLVLLNALDGRLTLRGQLTRSGELAVFLGSPWVTDPGQLEPLGLSLADFAVHDPVADFLMLLQAQTAALADAERLAARLIEAAAAQAQLAAAERQLAAELDAIPDLTLRLNSAAMLLEVRPARDGQLSVPALELLGTSATELFPSWASRLPRALHRALTSGVTQALAFEQQGDDRRVGHYEARLTPSGADEVLVLVRDVTERRELERRLTEQAFTDPLTGLANRALLIDRIGHAISAAGRDASDVQPPVLLLIDLDDFKTVNDTLGHPAGDRLLTEVADRLREHTRPGDTAARLGGDEFAVLLSAGGPPDLGGDLAQRLLEALGEPVDLDGRQVHPRVSIGVAAADAELDQDGLLRNADLAMYVAKNAGKHRWAAFHPDFHEQVLDQLALETDLRTALGHVSGTSGAADGGQLDVHYQPVVELSSGTTVGVEALLRWMHPTRGAVSPADFIPLAEDVGLIGELGSWVLHRACQQAAAWQRDRAGEALTVSVNLSIRQLEQPGLYEDVRSALTASGLPPESLILEVTETALLNYTDAVLQAMTQLRTLGVRMALDDFGTGYSSLSRLRNLPVDMLKIDRAFVAQVCDGGVDSAIARAIVELGRALQLSVV</sequence>
<dbReference type="SUPFAM" id="SSF55073">
    <property type="entry name" value="Nucleotide cyclase"/>
    <property type="match status" value="1"/>
</dbReference>
<feature type="domain" description="GGDEF" evidence="6">
    <location>
        <begin position="326"/>
        <end position="458"/>
    </location>
</feature>
<dbReference type="Pfam" id="PF08448">
    <property type="entry name" value="PAS_4"/>
    <property type="match status" value="1"/>
</dbReference>
<protein>
    <recommendedName>
        <fullName evidence="1">guanylate cyclase</fullName>
        <ecNumber evidence="1">4.6.1.2</ecNumber>
    </recommendedName>
</protein>
<dbReference type="InterPro" id="IPR043128">
    <property type="entry name" value="Rev_trsase/Diguanyl_cyclase"/>
</dbReference>
<evidence type="ECO:0000313" key="7">
    <source>
        <dbReference type="EMBL" id="CAA9210196.1"/>
    </source>
</evidence>
<accession>A0A6J4H175</accession>
<feature type="non-terminal residue" evidence="7">
    <location>
        <position position="689"/>
    </location>
</feature>
<dbReference type="SUPFAM" id="SSF55785">
    <property type="entry name" value="PYP-like sensor domain (PAS domain)"/>
    <property type="match status" value="1"/>
</dbReference>
<keyword evidence="3" id="KW-0141">cGMP biosynthesis</keyword>
<dbReference type="GO" id="GO:0000166">
    <property type="term" value="F:nucleotide binding"/>
    <property type="evidence" value="ECO:0007669"/>
    <property type="project" value="UniProtKB-KW"/>
</dbReference>
<proteinExistence type="predicted"/>
<evidence type="ECO:0000259" key="5">
    <source>
        <dbReference type="PROSITE" id="PS50883"/>
    </source>
</evidence>
<feature type="coiled-coil region" evidence="4">
    <location>
        <begin position="142"/>
        <end position="182"/>
    </location>
</feature>
<dbReference type="PROSITE" id="PS50883">
    <property type="entry name" value="EAL"/>
    <property type="match status" value="1"/>
</dbReference>
<dbReference type="InterPro" id="IPR011645">
    <property type="entry name" value="HNOB_dom_associated"/>
</dbReference>
<dbReference type="NCBIfam" id="TIGR00254">
    <property type="entry name" value="GGDEF"/>
    <property type="match status" value="1"/>
</dbReference>
<keyword evidence="2" id="KW-0547">Nucleotide-binding</keyword>
<dbReference type="PROSITE" id="PS50887">
    <property type="entry name" value="GGDEF"/>
    <property type="match status" value="1"/>
</dbReference>
<dbReference type="InterPro" id="IPR001633">
    <property type="entry name" value="EAL_dom"/>
</dbReference>
<dbReference type="EC" id="4.6.1.2" evidence="1"/>
<dbReference type="EMBL" id="CADCTN010000001">
    <property type="protein sequence ID" value="CAA9210196.1"/>
    <property type="molecule type" value="Genomic_DNA"/>
</dbReference>
<dbReference type="Gene3D" id="3.30.70.270">
    <property type="match status" value="1"/>
</dbReference>
<dbReference type="Pfam" id="PF07701">
    <property type="entry name" value="HNOBA"/>
    <property type="match status" value="1"/>
</dbReference>
<dbReference type="AlphaFoldDB" id="A0A6J4H175"/>
<dbReference type="CDD" id="cd01948">
    <property type="entry name" value="EAL"/>
    <property type="match status" value="1"/>
</dbReference>
<dbReference type="GO" id="GO:0004383">
    <property type="term" value="F:guanylate cyclase activity"/>
    <property type="evidence" value="ECO:0007669"/>
    <property type="project" value="UniProtKB-EC"/>
</dbReference>
<evidence type="ECO:0000256" key="2">
    <source>
        <dbReference type="ARBA" id="ARBA00022741"/>
    </source>
</evidence>
<dbReference type="SMART" id="SM00267">
    <property type="entry name" value="GGDEF"/>
    <property type="match status" value="1"/>
</dbReference>
<evidence type="ECO:0000259" key="6">
    <source>
        <dbReference type="PROSITE" id="PS50887"/>
    </source>
</evidence>
<dbReference type="Pfam" id="PF00563">
    <property type="entry name" value="EAL"/>
    <property type="match status" value="1"/>
</dbReference>
<gene>
    <name evidence="7" type="ORF">AVDCRST_MAG52-1155</name>
</gene>
<dbReference type="SMART" id="SM00052">
    <property type="entry name" value="EAL"/>
    <property type="match status" value="1"/>
</dbReference>
<dbReference type="InterPro" id="IPR052155">
    <property type="entry name" value="Biofilm_reg_signaling"/>
</dbReference>
<dbReference type="Pfam" id="PF00990">
    <property type="entry name" value="GGDEF"/>
    <property type="match status" value="1"/>
</dbReference>
<reference evidence="7" key="1">
    <citation type="submission" date="2020-02" db="EMBL/GenBank/DDBJ databases">
        <authorList>
            <person name="Meier V. D."/>
        </authorList>
    </citation>
    <scope>NUCLEOTIDE SEQUENCE</scope>
    <source>
        <strain evidence="7">AVDCRST_MAG52</strain>
    </source>
</reference>
<dbReference type="CDD" id="cd01949">
    <property type="entry name" value="GGDEF"/>
    <property type="match status" value="1"/>
</dbReference>
<dbReference type="SUPFAM" id="SSF141868">
    <property type="entry name" value="EAL domain-like"/>
    <property type="match status" value="1"/>
</dbReference>
<feature type="domain" description="EAL" evidence="5">
    <location>
        <begin position="467"/>
        <end position="689"/>
    </location>
</feature>